<name>X0XMG8_9ZZZZ</name>
<accession>X0XMG8</accession>
<dbReference type="EMBL" id="BARS01040511">
    <property type="protein sequence ID" value="GAG36497.1"/>
    <property type="molecule type" value="Genomic_DNA"/>
</dbReference>
<gene>
    <name evidence="1" type="ORF">S01H1_61737</name>
</gene>
<evidence type="ECO:0000313" key="1">
    <source>
        <dbReference type="EMBL" id="GAG36497.1"/>
    </source>
</evidence>
<proteinExistence type="predicted"/>
<reference evidence="1" key="1">
    <citation type="journal article" date="2014" name="Front. Microbiol.">
        <title>High frequency of phylogenetically diverse reductive dehalogenase-homologous genes in deep subseafloor sedimentary metagenomes.</title>
        <authorList>
            <person name="Kawai M."/>
            <person name="Futagami T."/>
            <person name="Toyoda A."/>
            <person name="Takaki Y."/>
            <person name="Nishi S."/>
            <person name="Hori S."/>
            <person name="Arai W."/>
            <person name="Tsubouchi T."/>
            <person name="Morono Y."/>
            <person name="Uchiyama I."/>
            <person name="Ito T."/>
            <person name="Fujiyama A."/>
            <person name="Inagaki F."/>
            <person name="Takami H."/>
        </authorList>
    </citation>
    <scope>NUCLEOTIDE SEQUENCE</scope>
    <source>
        <strain evidence="1">Expedition CK06-06</strain>
    </source>
</reference>
<dbReference type="AlphaFoldDB" id="X0XMG8"/>
<organism evidence="1">
    <name type="scientific">marine sediment metagenome</name>
    <dbReference type="NCBI Taxonomy" id="412755"/>
    <lineage>
        <taxon>unclassified sequences</taxon>
        <taxon>metagenomes</taxon>
        <taxon>ecological metagenomes</taxon>
    </lineage>
</organism>
<sequence>MPDKRSQARNRGKAWERLVAKLLGGIRRGPDFRGPDGGKDDVIHPHFSIECKNMAQLNYRAILAACYQSELNCPDTKEPIAIVKPPGTKWQDAMVCQRLEEWRKWRIGDPDETIQKGE</sequence>
<comment type="caution">
    <text evidence="1">The sequence shown here is derived from an EMBL/GenBank/DDBJ whole genome shotgun (WGS) entry which is preliminary data.</text>
</comment>
<protein>
    <submittedName>
        <fullName evidence="1">Uncharacterized protein</fullName>
    </submittedName>
</protein>